<dbReference type="GO" id="GO:0042773">
    <property type="term" value="P:ATP synthesis coupled electron transport"/>
    <property type="evidence" value="ECO:0007669"/>
    <property type="project" value="InterPro"/>
</dbReference>
<keyword evidence="4 7" id="KW-0812">Transmembrane</keyword>
<dbReference type="AlphaFoldDB" id="A0A2R4VZL2"/>
<evidence type="ECO:0000313" key="11">
    <source>
        <dbReference type="Proteomes" id="UP000244792"/>
    </source>
</evidence>
<keyword evidence="6 8" id="KW-0472">Membrane</keyword>
<dbReference type="InterPro" id="IPR001750">
    <property type="entry name" value="ND/Mrp_TM"/>
</dbReference>
<dbReference type="PANTHER" id="PTHR42703:SF1">
    <property type="entry name" value="NA(+)_H(+) ANTIPORTER SUBUNIT D1"/>
    <property type="match status" value="1"/>
</dbReference>
<feature type="transmembrane region" description="Helical" evidence="8">
    <location>
        <begin position="131"/>
        <end position="162"/>
    </location>
</feature>
<feature type="domain" description="NADH:quinone oxidoreductase/Mrp antiporter transmembrane" evidence="9">
    <location>
        <begin position="95"/>
        <end position="364"/>
    </location>
</feature>
<dbReference type="PRINTS" id="PR01437">
    <property type="entry name" value="NUOXDRDTASE4"/>
</dbReference>
<dbReference type="KEGG" id="taci:TDSAC_0605"/>
<feature type="transmembrane region" description="Helical" evidence="8">
    <location>
        <begin position="394"/>
        <end position="413"/>
    </location>
</feature>
<dbReference type="OrthoDB" id="9811798at2"/>
<dbReference type="RefSeq" id="WP_108308812.1">
    <property type="nucleotide sequence ID" value="NZ_CP020921.1"/>
</dbReference>
<reference evidence="10 11" key="1">
    <citation type="submission" date="2017-04" db="EMBL/GenBank/DDBJ databases">
        <title>Genomic insights into metabolism of Thermodesulfobium acidiphilum.</title>
        <authorList>
            <person name="Toshchakov S.V."/>
            <person name="Frolov E.N."/>
            <person name="Kublanov I.V."/>
            <person name="Samarov N.I."/>
            <person name="Novikov A."/>
            <person name="Lebedinsky A.V."/>
            <person name="Bonch-Osmolovskaya E.A."/>
            <person name="Chernyh N.A."/>
        </authorList>
    </citation>
    <scope>NUCLEOTIDE SEQUENCE [LARGE SCALE GENOMIC DNA]</scope>
    <source>
        <strain evidence="10 11">3127-1</strain>
    </source>
</reference>
<evidence type="ECO:0000256" key="2">
    <source>
        <dbReference type="ARBA" id="ARBA00005346"/>
    </source>
</evidence>
<evidence type="ECO:0000256" key="6">
    <source>
        <dbReference type="ARBA" id="ARBA00023136"/>
    </source>
</evidence>
<keyword evidence="5 8" id="KW-1133">Transmembrane helix</keyword>
<feature type="transmembrane region" description="Helical" evidence="8">
    <location>
        <begin position="101"/>
        <end position="119"/>
    </location>
</feature>
<feature type="transmembrane region" description="Helical" evidence="8">
    <location>
        <begin position="23"/>
        <end position="41"/>
    </location>
</feature>
<comment type="similarity">
    <text evidence="2">Belongs to the CPA3 antiporters (TC 2.A.63) subunit D family.</text>
</comment>
<gene>
    <name evidence="10" type="ORF">TDSAC_0605</name>
</gene>
<feature type="transmembrane region" description="Helical" evidence="8">
    <location>
        <begin position="353"/>
        <end position="373"/>
    </location>
</feature>
<dbReference type="Proteomes" id="UP000244792">
    <property type="component" value="Chromosome"/>
</dbReference>
<dbReference type="InterPro" id="IPR050586">
    <property type="entry name" value="CPA3_Na-H_Antiporter_D"/>
</dbReference>
<sequence length="429" mass="48678">MLLISDLFLAICLILLSNTKNKIIRFILVLITFSSLGYDLINFEIFSPFDLKSFFIITIFIVSTLISIILSVKDFEKSVSPLYIIAFIFQLFALLNHDALLYSIVLELLSLIAFGFLFMTIKSFNSYKIYFIVNVIYYLLFILNTTSFIPFIGFLALIAISLRLAATPFHWWQPKFVSITNPIISSAVVCVGEVIDFYLLFFILQEVKSISFITYQDLNNMLFFMAILSIIVGAIMAYLEKDLKRLLSYSTIDDTGYFLLALAIGNSLGLIAAVIILINHSVSKFGLFVITDKIENIFYTTNMSDLSGIAKKYPFLSITFLIFSLSLIGAPFLPGFSGKLLLYQAAFDKSLLLSIFLIIASCLTLIYYIRAYHKIFWGSEESMARNKMSFVEKFATNVSLTILCIAILFFGIYPNYLINVINNLIKVVH</sequence>
<dbReference type="InterPro" id="IPR003918">
    <property type="entry name" value="NADH_UbQ_OxRdtase"/>
</dbReference>
<feature type="transmembrane region" description="Helical" evidence="8">
    <location>
        <begin position="53"/>
        <end position="72"/>
    </location>
</feature>
<accession>A0A2R4VZL2</accession>
<evidence type="ECO:0000259" key="9">
    <source>
        <dbReference type="Pfam" id="PF00361"/>
    </source>
</evidence>
<evidence type="ECO:0000256" key="4">
    <source>
        <dbReference type="ARBA" id="ARBA00022692"/>
    </source>
</evidence>
<feature type="transmembrane region" description="Helical" evidence="8">
    <location>
        <begin position="259"/>
        <end position="278"/>
    </location>
</feature>
<evidence type="ECO:0000256" key="3">
    <source>
        <dbReference type="ARBA" id="ARBA00022475"/>
    </source>
</evidence>
<feature type="transmembrane region" description="Helical" evidence="8">
    <location>
        <begin position="221"/>
        <end position="239"/>
    </location>
</feature>
<comment type="subcellular location">
    <subcellularLocation>
        <location evidence="1">Cell membrane</location>
        <topology evidence="1">Multi-pass membrane protein</topology>
    </subcellularLocation>
    <subcellularLocation>
        <location evidence="7">Membrane</location>
        <topology evidence="7">Multi-pass membrane protein</topology>
    </subcellularLocation>
</comment>
<keyword evidence="3" id="KW-1003">Cell membrane</keyword>
<dbReference type="PANTHER" id="PTHR42703">
    <property type="entry name" value="NADH DEHYDROGENASE"/>
    <property type="match status" value="1"/>
</dbReference>
<evidence type="ECO:0000256" key="7">
    <source>
        <dbReference type="RuleBase" id="RU000320"/>
    </source>
</evidence>
<dbReference type="EMBL" id="CP020921">
    <property type="protein sequence ID" value="AWB09979.1"/>
    <property type="molecule type" value="Genomic_DNA"/>
</dbReference>
<keyword evidence="11" id="KW-1185">Reference proteome</keyword>
<proteinExistence type="inferred from homology"/>
<dbReference type="GO" id="GO:0005886">
    <property type="term" value="C:plasma membrane"/>
    <property type="evidence" value="ECO:0007669"/>
    <property type="project" value="UniProtKB-SubCell"/>
</dbReference>
<feature type="transmembrane region" description="Helical" evidence="8">
    <location>
        <begin position="182"/>
        <end position="201"/>
    </location>
</feature>
<dbReference type="Pfam" id="PF00361">
    <property type="entry name" value="Proton_antipo_M"/>
    <property type="match status" value="1"/>
</dbReference>
<evidence type="ECO:0000256" key="1">
    <source>
        <dbReference type="ARBA" id="ARBA00004651"/>
    </source>
</evidence>
<feature type="transmembrane region" description="Helical" evidence="8">
    <location>
        <begin position="79"/>
        <end position="95"/>
    </location>
</feature>
<feature type="transmembrane region" description="Helical" evidence="8">
    <location>
        <begin position="313"/>
        <end position="333"/>
    </location>
</feature>
<evidence type="ECO:0000313" key="10">
    <source>
        <dbReference type="EMBL" id="AWB09979.1"/>
    </source>
</evidence>
<evidence type="ECO:0000256" key="5">
    <source>
        <dbReference type="ARBA" id="ARBA00022989"/>
    </source>
</evidence>
<evidence type="ECO:0000256" key="8">
    <source>
        <dbReference type="SAM" id="Phobius"/>
    </source>
</evidence>
<protein>
    <submittedName>
        <fullName evidence="10">Multicomponent Na+:H+ antiporter subunit D</fullName>
    </submittedName>
</protein>
<organism evidence="10 11">
    <name type="scientific">Thermodesulfobium acidiphilum</name>
    <dbReference type="NCBI Taxonomy" id="1794699"/>
    <lineage>
        <taxon>Bacteria</taxon>
        <taxon>Pseudomonadati</taxon>
        <taxon>Thermodesulfobiota</taxon>
        <taxon>Thermodesulfobiia</taxon>
        <taxon>Thermodesulfobiales</taxon>
        <taxon>Thermodesulfobiaceae</taxon>
        <taxon>Thermodesulfobium</taxon>
    </lineage>
</organism>
<dbReference type="GO" id="GO:0008137">
    <property type="term" value="F:NADH dehydrogenase (ubiquinone) activity"/>
    <property type="evidence" value="ECO:0007669"/>
    <property type="project" value="InterPro"/>
</dbReference>
<name>A0A2R4VZL2_THEAF</name>